<keyword evidence="7" id="KW-0597">Phosphoprotein</keyword>
<dbReference type="InterPro" id="IPR033034">
    <property type="entry name" value="NDUFB9"/>
</dbReference>
<dbReference type="Proteomes" id="UP001212841">
    <property type="component" value="Unassembled WGS sequence"/>
</dbReference>
<keyword evidence="8" id="KW-0679">Respiratory chain</keyword>
<protein>
    <recommendedName>
        <fullName evidence="5">NADH dehydrogenase [ubiquinone] 1 beta subcomplex subunit 9</fullName>
    </recommendedName>
    <alternativeName>
        <fullName evidence="14">Complex I-B22</fullName>
    </alternativeName>
    <alternativeName>
        <fullName evidence="15">NADH-ubiquinone oxidoreductase B22 subunit</fullName>
    </alternativeName>
</protein>
<dbReference type="InterPro" id="IPR008011">
    <property type="entry name" value="Complex1_LYR_dom"/>
</dbReference>
<evidence type="ECO:0000256" key="5">
    <source>
        <dbReference type="ARBA" id="ARBA00018684"/>
    </source>
</evidence>
<proteinExistence type="inferred from homology"/>
<gene>
    <name evidence="17" type="ORF">HK097_001520</name>
</gene>
<evidence type="ECO:0000256" key="3">
    <source>
        <dbReference type="ARBA" id="ARBA00009508"/>
    </source>
</evidence>
<accession>A0AAD5SJT4</accession>
<comment type="similarity">
    <text evidence="3">Belongs to the complex I LYR family.</text>
</comment>
<keyword evidence="10" id="KW-0249">Electron transport</keyword>
<evidence type="ECO:0000256" key="6">
    <source>
        <dbReference type="ARBA" id="ARBA00022448"/>
    </source>
</evidence>
<evidence type="ECO:0000313" key="18">
    <source>
        <dbReference type="Proteomes" id="UP001212841"/>
    </source>
</evidence>
<dbReference type="PANTHER" id="PTHR12868:SF0">
    <property type="entry name" value="NADH DEHYDROGENASE [UBIQUINONE] 1 BETA SUBCOMPLEX SUBUNIT 9"/>
    <property type="match status" value="1"/>
</dbReference>
<comment type="function">
    <text evidence="1">Accessory subunit of the mitochondrial membrane respiratory chain NADH dehydrogenase (Complex I), that is believed to be not involved in catalysis. Complex I functions in the transfer of electrons from NADH to the respiratory chain. The immediate electron acceptor for the enzyme is believed to be ubiquinone.</text>
</comment>
<evidence type="ECO:0000256" key="13">
    <source>
        <dbReference type="ARBA" id="ARBA00023136"/>
    </source>
</evidence>
<keyword evidence="11" id="KW-0007">Acetylation</keyword>
<evidence type="ECO:0000259" key="16">
    <source>
        <dbReference type="Pfam" id="PF05347"/>
    </source>
</evidence>
<dbReference type="GO" id="GO:0006120">
    <property type="term" value="P:mitochondrial electron transport, NADH to ubiquinone"/>
    <property type="evidence" value="ECO:0007669"/>
    <property type="project" value="InterPro"/>
</dbReference>
<evidence type="ECO:0000256" key="8">
    <source>
        <dbReference type="ARBA" id="ARBA00022660"/>
    </source>
</evidence>
<evidence type="ECO:0000313" key="17">
    <source>
        <dbReference type="EMBL" id="KAJ3057036.1"/>
    </source>
</evidence>
<evidence type="ECO:0000256" key="2">
    <source>
        <dbReference type="ARBA" id="ARBA00004443"/>
    </source>
</evidence>
<evidence type="ECO:0000256" key="15">
    <source>
        <dbReference type="ARBA" id="ARBA00032528"/>
    </source>
</evidence>
<comment type="subunit">
    <text evidence="4">Mammalian complex I is composed of 45 different subunits.</text>
</comment>
<comment type="subcellular location">
    <subcellularLocation>
        <location evidence="2">Mitochondrion inner membrane</location>
        <topology evidence="2">Peripheral membrane protein</topology>
        <orientation evidence="2">Matrix side</orientation>
    </subcellularLocation>
</comment>
<comment type="caution">
    <text evidence="17">The sequence shown here is derived from an EMBL/GenBank/DDBJ whole genome shotgun (WGS) entry which is preliminary data.</text>
</comment>
<evidence type="ECO:0000256" key="9">
    <source>
        <dbReference type="ARBA" id="ARBA00022792"/>
    </source>
</evidence>
<dbReference type="InterPro" id="IPR045292">
    <property type="entry name" value="Complex1_LYR_NDUFB9_LYRM3"/>
</dbReference>
<sequence length="145" mass="16997">MSSVVQQLKKAQERLSNEVAKVKCVPLNNLSSPAHNRYVRRLYKRSLKLTNDWYPHTAEFRRKQMVVRDLFEFNRNVTNEMEVFMLLKFTEHQLDAYAHHQPYVAPYSPGGTNWERNTPLSDEYLGKGMTPFNNNEPSMKGTPYS</sequence>
<name>A0AAD5SJT4_9FUNG</name>
<reference evidence="17" key="1">
    <citation type="submission" date="2020-05" db="EMBL/GenBank/DDBJ databases">
        <title>Phylogenomic resolution of chytrid fungi.</title>
        <authorList>
            <person name="Stajich J.E."/>
            <person name="Amses K."/>
            <person name="Simmons R."/>
            <person name="Seto K."/>
            <person name="Myers J."/>
            <person name="Bonds A."/>
            <person name="Quandt C.A."/>
            <person name="Barry K."/>
            <person name="Liu P."/>
            <person name="Grigoriev I."/>
            <person name="Longcore J.E."/>
            <person name="James T.Y."/>
        </authorList>
    </citation>
    <scope>NUCLEOTIDE SEQUENCE</scope>
    <source>
        <strain evidence="17">JEL0318</strain>
    </source>
</reference>
<keyword evidence="6" id="KW-0813">Transport</keyword>
<dbReference type="AlphaFoldDB" id="A0AAD5SJT4"/>
<evidence type="ECO:0000256" key="14">
    <source>
        <dbReference type="ARBA" id="ARBA00030192"/>
    </source>
</evidence>
<organism evidence="17 18">
    <name type="scientific">Rhizophlyctis rosea</name>
    <dbReference type="NCBI Taxonomy" id="64517"/>
    <lineage>
        <taxon>Eukaryota</taxon>
        <taxon>Fungi</taxon>
        <taxon>Fungi incertae sedis</taxon>
        <taxon>Chytridiomycota</taxon>
        <taxon>Chytridiomycota incertae sedis</taxon>
        <taxon>Chytridiomycetes</taxon>
        <taxon>Rhizophlyctidales</taxon>
        <taxon>Rhizophlyctidaceae</taxon>
        <taxon>Rhizophlyctis</taxon>
    </lineage>
</organism>
<evidence type="ECO:0000256" key="7">
    <source>
        <dbReference type="ARBA" id="ARBA00022553"/>
    </source>
</evidence>
<evidence type="ECO:0000256" key="1">
    <source>
        <dbReference type="ARBA" id="ARBA00002920"/>
    </source>
</evidence>
<evidence type="ECO:0000256" key="11">
    <source>
        <dbReference type="ARBA" id="ARBA00022990"/>
    </source>
</evidence>
<keyword evidence="13" id="KW-0472">Membrane</keyword>
<keyword evidence="9" id="KW-0999">Mitochondrion inner membrane</keyword>
<evidence type="ECO:0000256" key="12">
    <source>
        <dbReference type="ARBA" id="ARBA00023128"/>
    </source>
</evidence>
<dbReference type="CDD" id="cd20263">
    <property type="entry name" value="Complex1_LYR_NDUFB9_LYRM3"/>
    <property type="match status" value="1"/>
</dbReference>
<evidence type="ECO:0000256" key="10">
    <source>
        <dbReference type="ARBA" id="ARBA00022982"/>
    </source>
</evidence>
<feature type="domain" description="Complex 1 LYR protein" evidence="16">
    <location>
        <begin position="39"/>
        <end position="95"/>
    </location>
</feature>
<dbReference type="GO" id="GO:0005743">
    <property type="term" value="C:mitochondrial inner membrane"/>
    <property type="evidence" value="ECO:0007669"/>
    <property type="project" value="UniProtKB-SubCell"/>
</dbReference>
<evidence type="ECO:0000256" key="4">
    <source>
        <dbReference type="ARBA" id="ARBA00011790"/>
    </source>
</evidence>
<dbReference type="PANTHER" id="PTHR12868">
    <property type="entry name" value="NADH-UBIQUINONE OXIDOREDUCTASE B22 SUBUNIT"/>
    <property type="match status" value="1"/>
</dbReference>
<dbReference type="Pfam" id="PF05347">
    <property type="entry name" value="Complex1_LYR"/>
    <property type="match status" value="1"/>
</dbReference>
<keyword evidence="18" id="KW-1185">Reference proteome</keyword>
<dbReference type="EMBL" id="JADGJD010000013">
    <property type="protein sequence ID" value="KAJ3057036.1"/>
    <property type="molecule type" value="Genomic_DNA"/>
</dbReference>
<keyword evidence="12" id="KW-0496">Mitochondrion</keyword>